<dbReference type="Gene3D" id="3.30.420.10">
    <property type="entry name" value="Ribonuclease H-like superfamily/Ribonuclease H"/>
    <property type="match status" value="1"/>
</dbReference>
<dbReference type="HOGENOM" id="CLU_1569770_0_0_9"/>
<organism evidence="1 2">
    <name type="scientific">Streptococcus pyogenes serotype M3 (strain ATCC BAA-595 / MGAS315)</name>
    <dbReference type="NCBI Taxonomy" id="198466"/>
    <lineage>
        <taxon>Bacteria</taxon>
        <taxon>Bacillati</taxon>
        <taxon>Bacillota</taxon>
        <taxon>Bacilli</taxon>
        <taxon>Lactobacillales</taxon>
        <taxon>Streptococcaceae</taxon>
        <taxon>Streptococcus</taxon>
    </lineage>
</organism>
<dbReference type="GO" id="GO:0003676">
    <property type="term" value="F:nucleic acid binding"/>
    <property type="evidence" value="ECO:0007669"/>
    <property type="project" value="InterPro"/>
</dbReference>
<gene>
    <name evidence="1" type="ordered locus">SpyM3_1128</name>
</gene>
<evidence type="ECO:0000313" key="1">
    <source>
        <dbReference type="EMBL" id="AAM79735.1"/>
    </source>
</evidence>
<dbReference type="AlphaFoldDB" id="A0A0H2UVD3"/>
<dbReference type="SUPFAM" id="SSF53098">
    <property type="entry name" value="Ribonuclease H-like"/>
    <property type="match status" value="1"/>
</dbReference>
<name>A0A0H2UVD3_STRP3</name>
<protein>
    <submittedName>
        <fullName evidence="1">Uncharacterized protein</fullName>
    </submittedName>
</protein>
<proteinExistence type="predicted"/>
<dbReference type="KEGG" id="spg:SpyM3_1128"/>
<dbReference type="Proteomes" id="UP000000564">
    <property type="component" value="Chromosome"/>
</dbReference>
<dbReference type="RefSeq" id="WP_011054695.1">
    <property type="nucleotide sequence ID" value="NC_004070.1"/>
</dbReference>
<accession>A0A0H2UVD3</accession>
<dbReference type="EMBL" id="AE014074">
    <property type="protein sequence ID" value="AAM79735.1"/>
    <property type="molecule type" value="Genomic_DNA"/>
</dbReference>
<reference evidence="1 2" key="1">
    <citation type="journal article" date="2002" name="Proc. Natl. Acad. Sci. U.S.A.">
        <title>Genome sequence of a serotype M3 strain of group A Streptococcus: phage-encoded toxins, the high-virulence phenotype, and clone emergence.</title>
        <authorList>
            <person name="Beres S.B."/>
            <person name="Sylva G.L."/>
            <person name="Barbian K.D."/>
            <person name="Lei B."/>
            <person name="Hoff J.S."/>
            <person name="Mammarella N.D."/>
            <person name="Liu M.Y."/>
            <person name="Smoot J.C."/>
            <person name="Porcella S.F."/>
            <person name="Parkins L.D."/>
            <person name="Campbell D.S."/>
            <person name="Smith T.M."/>
            <person name="McCormick J.K."/>
            <person name="Leung D.Y."/>
            <person name="Schlievert P.M."/>
            <person name="Musser J.M."/>
        </authorList>
    </citation>
    <scope>NUCLEOTIDE SEQUENCE [LARGE SCALE GENOMIC DNA]</scope>
    <source>
        <strain evidence="2">ATCC BAA-595 / MGAS315</strain>
    </source>
</reference>
<sequence>MSSLTLSLDVSTTGTGWAIFDGSTLIQSGASKPKQKSFYERAKSMASELKTIQLRAIQKHDKPFEDIVIEQNTVLGPNQQSSIKIGIATGIILGRLLAEEIYFVNVSTWRKYWKFSYKDRSKKSMKKQAINAVAAEFNKQVKDDEADAILIGSYFTNLGKDFGDLESHKN</sequence>
<dbReference type="Pfam" id="PF07066">
    <property type="entry name" value="DUF3882"/>
    <property type="match status" value="1"/>
</dbReference>
<dbReference type="InterPro" id="IPR009773">
    <property type="entry name" value="Lactococcus_phage_712_M3"/>
</dbReference>
<dbReference type="InterPro" id="IPR012337">
    <property type="entry name" value="RNaseH-like_sf"/>
</dbReference>
<evidence type="ECO:0000313" key="2">
    <source>
        <dbReference type="Proteomes" id="UP000000564"/>
    </source>
</evidence>
<dbReference type="InterPro" id="IPR036397">
    <property type="entry name" value="RNaseH_sf"/>
</dbReference>